<name>A0A1A8WHR8_PLAOA</name>
<dbReference type="PANTHER" id="PTHR10763:SF26">
    <property type="entry name" value="CELL DIVISION CONTROL PROTEIN 6 HOMOLOG"/>
    <property type="match status" value="1"/>
</dbReference>
<dbReference type="GO" id="GO:0005634">
    <property type="term" value="C:nucleus"/>
    <property type="evidence" value="ECO:0007669"/>
    <property type="project" value="TreeGrafter"/>
</dbReference>
<dbReference type="GO" id="GO:0003688">
    <property type="term" value="F:DNA replication origin binding"/>
    <property type="evidence" value="ECO:0007669"/>
    <property type="project" value="TreeGrafter"/>
</dbReference>
<evidence type="ECO:0000313" key="5">
    <source>
        <dbReference type="EMBL" id="SBS92483.1"/>
    </source>
</evidence>
<dbReference type="SUPFAM" id="SSF52540">
    <property type="entry name" value="P-loop containing nucleoside triphosphate hydrolases"/>
    <property type="match status" value="1"/>
</dbReference>
<dbReference type="InterPro" id="IPR049945">
    <property type="entry name" value="AAA_22"/>
</dbReference>
<dbReference type="GO" id="GO:0006270">
    <property type="term" value="P:DNA replication initiation"/>
    <property type="evidence" value="ECO:0007669"/>
    <property type="project" value="TreeGrafter"/>
</dbReference>
<dbReference type="EMBL" id="FLQU01001296">
    <property type="protein sequence ID" value="SBS92483.1"/>
    <property type="molecule type" value="Genomic_DNA"/>
</dbReference>
<dbReference type="InterPro" id="IPR050311">
    <property type="entry name" value="ORC1/CDC6"/>
</dbReference>
<accession>A0A1A8WHR8</accession>
<evidence type="ECO:0000256" key="1">
    <source>
        <dbReference type="ARBA" id="ARBA00006184"/>
    </source>
</evidence>
<dbReference type="GO" id="GO:0016887">
    <property type="term" value="F:ATP hydrolysis activity"/>
    <property type="evidence" value="ECO:0007669"/>
    <property type="project" value="InterPro"/>
</dbReference>
<gene>
    <name evidence="6" type="ORF">POVCU1_058810</name>
    <name evidence="5" type="ORF">POVCU2_0074440</name>
</gene>
<feature type="compositionally biased region" description="Acidic residues" evidence="3">
    <location>
        <begin position="468"/>
        <end position="480"/>
    </location>
</feature>
<keyword evidence="2" id="KW-0175">Coiled coil</keyword>
<reference evidence="7 8" key="2">
    <citation type="submission" date="2016-05" db="EMBL/GenBank/DDBJ databases">
        <authorList>
            <person name="Naeem Raeece"/>
        </authorList>
    </citation>
    <scope>NUCLEOTIDE SEQUENCE [LARGE SCALE GENOMIC DNA]</scope>
</reference>
<dbReference type="VEuPathDB" id="PlasmoDB:PocGH01_10039300"/>
<dbReference type="InterPro" id="IPR027417">
    <property type="entry name" value="P-loop_NTPase"/>
</dbReference>
<comment type="similarity">
    <text evidence="1">Belongs to the CDC6/cdc18 family.</text>
</comment>
<feature type="compositionally biased region" description="Basic and acidic residues" evidence="3">
    <location>
        <begin position="46"/>
        <end position="68"/>
    </location>
</feature>
<feature type="domain" description="ORC1/DEAH AAA+ ATPase" evidence="4">
    <location>
        <begin position="166"/>
        <end position="335"/>
    </location>
</feature>
<evidence type="ECO:0000313" key="7">
    <source>
        <dbReference type="Proteomes" id="UP000078546"/>
    </source>
</evidence>
<dbReference type="Gene3D" id="3.40.50.300">
    <property type="entry name" value="P-loop containing nucleotide triphosphate hydrolases"/>
    <property type="match status" value="1"/>
</dbReference>
<feature type="coiled-coil region" evidence="2">
    <location>
        <begin position="87"/>
        <end position="114"/>
    </location>
</feature>
<proteinExistence type="inferred from homology"/>
<dbReference type="PANTHER" id="PTHR10763">
    <property type="entry name" value="CELL DIVISION CONTROL PROTEIN 6-RELATED"/>
    <property type="match status" value="1"/>
</dbReference>
<organism evidence="5 8">
    <name type="scientific">Plasmodium ovale curtisi</name>
    <dbReference type="NCBI Taxonomy" id="864141"/>
    <lineage>
        <taxon>Eukaryota</taxon>
        <taxon>Sar</taxon>
        <taxon>Alveolata</taxon>
        <taxon>Apicomplexa</taxon>
        <taxon>Aconoidasida</taxon>
        <taxon>Haemosporida</taxon>
        <taxon>Plasmodiidae</taxon>
        <taxon>Plasmodium</taxon>
        <taxon>Plasmodium (Plasmodium)</taxon>
    </lineage>
</organism>
<evidence type="ECO:0000313" key="8">
    <source>
        <dbReference type="Proteomes" id="UP000078560"/>
    </source>
</evidence>
<reference evidence="5" key="1">
    <citation type="submission" date="2016-05" db="EMBL/GenBank/DDBJ databases">
        <authorList>
            <person name="Lavstsen T."/>
            <person name="Jespersen J.S."/>
        </authorList>
    </citation>
    <scope>NUCLEOTIDE SEQUENCE [LARGE SCALE GENOMIC DNA]</scope>
</reference>
<dbReference type="Proteomes" id="UP000078546">
    <property type="component" value="Unassembled WGS sequence"/>
</dbReference>
<dbReference type="Proteomes" id="UP000078560">
    <property type="component" value="Unassembled WGS sequence"/>
</dbReference>
<feature type="region of interest" description="Disordered" evidence="3">
    <location>
        <begin position="1"/>
        <end position="75"/>
    </location>
</feature>
<dbReference type="GO" id="GO:0033314">
    <property type="term" value="P:mitotic DNA replication checkpoint signaling"/>
    <property type="evidence" value="ECO:0007669"/>
    <property type="project" value="TreeGrafter"/>
</dbReference>
<evidence type="ECO:0000259" key="4">
    <source>
        <dbReference type="Pfam" id="PF13401"/>
    </source>
</evidence>
<feature type="region of interest" description="Disordered" evidence="3">
    <location>
        <begin position="464"/>
        <end position="532"/>
    </location>
</feature>
<protein>
    <recommendedName>
        <fullName evidence="4">ORC1/DEAH AAA+ ATPase domain-containing protein</fullName>
    </recommendedName>
</protein>
<evidence type="ECO:0000313" key="6">
    <source>
        <dbReference type="EMBL" id="SBT00269.1"/>
    </source>
</evidence>
<dbReference type="AlphaFoldDB" id="A0A1A8WHR8"/>
<dbReference type="Pfam" id="PF13401">
    <property type="entry name" value="AAA_22"/>
    <property type="match status" value="1"/>
</dbReference>
<evidence type="ECO:0000256" key="3">
    <source>
        <dbReference type="SAM" id="MobiDB-lite"/>
    </source>
</evidence>
<feature type="compositionally biased region" description="Polar residues" evidence="3">
    <location>
        <begin position="1"/>
        <end position="14"/>
    </location>
</feature>
<sequence length="875" mass="101398">MKVNSSTTINLSKSTTEEGKNKTKLTVKSNNAKETENKKKTILVKANKDDDANNNENKVHPQNKKDTHGSNIIKNGEIEYEEKSIDTNTVEENIKKIENSMNKLEEIEKKLIDDIHECDKFIEFYEKSRNLLDSKDFDSDVGREEEIEEIRKILKRCSKNVDGEGIFLTGPSGQGKTYSIFYIIKEIEKEKGENKEEIKEDRKKKKENGVVANYKNIDPSYFYVSCSNSQKPYDIFVDILQQIINKDKKGILNSVKQKYNLNGLEEVKKLFINYTSKLNNLKIIIVDELDFIATRNVRVELKTKNMSKSYNEDVVKALFECVQSAKSKIILVGIANSLDLIKDYTHMKINQIIYKPYNEKQFMNIIRNKLNTLEDEFVNKLFKGVSLNIHVRQISNRNGDIRSCFDAILRVFSGKKSDLEERKKNLIKLKEEVMMNKIFNRQEKKNLFMLLNDQAEDESTNALIGNENENENGSVEDDTEVGTHTKKRKRPSAKAPSEKVSENSPTCGKNKKKKSDRKNSNNSASNSYDQEMDDNFYLEKNVTPLPNIRNYDIENKFKDKAKNLKFTDMKNEFTIGYETLKKEVIKIQNNNETLSEILIRKNFNTNDNESFYKFNQYTPKACYESPFKVLYKNEEDREMPQFKDKQDVLKNINIEKLLSFDAIIDNQIKNIETKYNDFSSTANSNTVMISDIKKITDKIPLEEHKDILLKIKSLPLIQKICLYASCNLVNDTHLNSDEDTENPEKCQKKKQSQIIEITYSDIQNGFRNLCSNLSETSYIRDILEGNTIDQSIEHFEELGILTNCKKNQKMKERKSVIKVPKGLTPRFANTKNNKNFTSQNKLNSIYYFNLPVCVIKQTLKEISSILSSFDNNTSF</sequence>
<evidence type="ECO:0000256" key="2">
    <source>
        <dbReference type="SAM" id="Coils"/>
    </source>
</evidence>
<dbReference type="EMBL" id="FLQV01001814">
    <property type="protein sequence ID" value="SBT00269.1"/>
    <property type="molecule type" value="Genomic_DNA"/>
</dbReference>